<protein>
    <submittedName>
        <fullName evidence="2">DUF2254 family protein</fullName>
    </submittedName>
</protein>
<dbReference type="InterPro" id="IPR018723">
    <property type="entry name" value="DUF2254_membrane"/>
</dbReference>
<keyword evidence="1" id="KW-0812">Transmembrane</keyword>
<dbReference type="Pfam" id="PF10011">
    <property type="entry name" value="DUF2254"/>
    <property type="match status" value="1"/>
</dbReference>
<evidence type="ECO:0000313" key="3">
    <source>
        <dbReference type="Proteomes" id="UP001596972"/>
    </source>
</evidence>
<accession>A0ABW3EP41</accession>
<feature type="transmembrane region" description="Helical" evidence="1">
    <location>
        <begin position="111"/>
        <end position="129"/>
    </location>
</feature>
<feature type="transmembrane region" description="Helical" evidence="1">
    <location>
        <begin position="24"/>
        <end position="42"/>
    </location>
</feature>
<sequence length="436" mass="47438">MLGTVGGWLRRGGEVVISHMRSRLWPVPVAVAAVLIVAAELLSRVRSRPHGALARGLWPSDISTAESMLSLLASSSLTVISLTMSMTLVVLQLASNNSPRLLREFTSDFSTQLLLGGFFGLFGYSLVVLRNLPPEPSARIPALAVGVALLLALAVVAGLIAFIAYLVRLLRIDLVMSEVRNAGVRALRVVYGPTGAPLTRGDAPRDPGVPLRARRAGYVQFIDMDELFRHARRADYSIAIDVRPGDRVRPGHVVGRVWNGHGDVPEDLRTKLADSLVIGDERTMDQDVAYAYRQLADVAVKALSPSVNDPTTATHALGLLGDLLGERARYPDGYGRFARDDGPALYLRGYDLDELLLLSTDQILRYGGAEPAVVSAILSVVRDLADYTMTDERRRDAVEQLVARTSWSIGRHIADPVVADRVRREVDGTRATLRTA</sequence>
<evidence type="ECO:0000313" key="2">
    <source>
        <dbReference type="EMBL" id="MFD0902123.1"/>
    </source>
</evidence>
<feature type="transmembrane region" description="Helical" evidence="1">
    <location>
        <begin position="69"/>
        <end position="91"/>
    </location>
</feature>
<keyword evidence="1" id="KW-0472">Membrane</keyword>
<dbReference type="RefSeq" id="WP_378299603.1">
    <property type="nucleotide sequence ID" value="NZ_JBHTJA010000031.1"/>
</dbReference>
<dbReference type="Proteomes" id="UP001596972">
    <property type="component" value="Unassembled WGS sequence"/>
</dbReference>
<keyword evidence="1" id="KW-1133">Transmembrane helix</keyword>
<keyword evidence="3" id="KW-1185">Reference proteome</keyword>
<name>A0ABW3EP41_9ACTN</name>
<evidence type="ECO:0000256" key="1">
    <source>
        <dbReference type="SAM" id="Phobius"/>
    </source>
</evidence>
<comment type="caution">
    <text evidence="2">The sequence shown here is derived from an EMBL/GenBank/DDBJ whole genome shotgun (WGS) entry which is preliminary data.</text>
</comment>
<feature type="transmembrane region" description="Helical" evidence="1">
    <location>
        <begin position="141"/>
        <end position="167"/>
    </location>
</feature>
<proteinExistence type="predicted"/>
<organism evidence="2 3">
    <name type="scientific">Actinomadura sediminis</name>
    <dbReference type="NCBI Taxonomy" id="1038904"/>
    <lineage>
        <taxon>Bacteria</taxon>
        <taxon>Bacillati</taxon>
        <taxon>Actinomycetota</taxon>
        <taxon>Actinomycetes</taxon>
        <taxon>Streptosporangiales</taxon>
        <taxon>Thermomonosporaceae</taxon>
        <taxon>Actinomadura</taxon>
    </lineage>
</organism>
<dbReference type="EMBL" id="JBHTJA010000031">
    <property type="protein sequence ID" value="MFD0902123.1"/>
    <property type="molecule type" value="Genomic_DNA"/>
</dbReference>
<gene>
    <name evidence="2" type="ORF">ACFQ11_17110</name>
</gene>
<reference evidence="3" key="1">
    <citation type="journal article" date="2019" name="Int. J. Syst. Evol. Microbiol.">
        <title>The Global Catalogue of Microorganisms (GCM) 10K type strain sequencing project: providing services to taxonomists for standard genome sequencing and annotation.</title>
        <authorList>
            <consortium name="The Broad Institute Genomics Platform"/>
            <consortium name="The Broad Institute Genome Sequencing Center for Infectious Disease"/>
            <person name="Wu L."/>
            <person name="Ma J."/>
        </authorList>
    </citation>
    <scope>NUCLEOTIDE SEQUENCE [LARGE SCALE GENOMIC DNA]</scope>
    <source>
        <strain evidence="3">JCM 31202</strain>
    </source>
</reference>